<dbReference type="InterPro" id="IPR000884">
    <property type="entry name" value="TSP1_rpt"/>
</dbReference>
<evidence type="ECO:0000256" key="5">
    <source>
        <dbReference type="SAM" id="MobiDB-lite"/>
    </source>
</evidence>
<dbReference type="InterPro" id="IPR052065">
    <property type="entry name" value="Compl_asym_regulator"/>
</dbReference>
<dbReference type="SUPFAM" id="SSF82895">
    <property type="entry name" value="TSP-1 type 1 repeat"/>
    <property type="match status" value="7"/>
</dbReference>
<dbReference type="GO" id="GO:0016020">
    <property type="term" value="C:membrane"/>
    <property type="evidence" value="ECO:0007669"/>
    <property type="project" value="InterPro"/>
</dbReference>
<feature type="transmembrane region" description="Helical" evidence="6">
    <location>
        <begin position="661"/>
        <end position="688"/>
    </location>
</feature>
<feature type="compositionally biased region" description="Polar residues" evidence="5">
    <location>
        <begin position="697"/>
        <end position="706"/>
    </location>
</feature>
<accession>A0A6J8EQS5</accession>
<keyword evidence="1" id="KW-0677">Repeat</keyword>
<evidence type="ECO:0000256" key="3">
    <source>
        <dbReference type="ARBA" id="ARBA00023180"/>
    </source>
</evidence>
<dbReference type="SUPFAM" id="SSF56487">
    <property type="entry name" value="SRCR-like"/>
    <property type="match status" value="2"/>
</dbReference>
<dbReference type="Pfam" id="PF00090">
    <property type="entry name" value="TSP_1"/>
    <property type="match status" value="7"/>
</dbReference>
<dbReference type="SMART" id="SM00202">
    <property type="entry name" value="SR"/>
    <property type="match status" value="2"/>
</dbReference>
<dbReference type="FunFam" id="3.10.250.10:FF:000011">
    <property type="entry name" value="Scavenger receptor class A member 5"/>
    <property type="match status" value="2"/>
</dbReference>
<dbReference type="FunFam" id="2.20.100.10:FF:000001">
    <property type="entry name" value="semaphorin-5A isoform X1"/>
    <property type="match status" value="5"/>
</dbReference>
<dbReference type="Proteomes" id="UP000507470">
    <property type="component" value="Unassembled WGS sequence"/>
</dbReference>
<dbReference type="OrthoDB" id="422749at2759"/>
<proteinExistence type="predicted"/>
<dbReference type="PROSITE" id="PS50287">
    <property type="entry name" value="SRCR_2"/>
    <property type="match status" value="2"/>
</dbReference>
<evidence type="ECO:0000256" key="2">
    <source>
        <dbReference type="ARBA" id="ARBA00023157"/>
    </source>
</evidence>
<dbReference type="InterPro" id="IPR036772">
    <property type="entry name" value="SRCR-like_dom_sf"/>
</dbReference>
<dbReference type="Gene3D" id="3.10.250.10">
    <property type="entry name" value="SRCR-like domain"/>
    <property type="match status" value="2"/>
</dbReference>
<feature type="domain" description="SRCR" evidence="7">
    <location>
        <begin position="26"/>
        <end position="126"/>
    </location>
</feature>
<organism evidence="8 9">
    <name type="scientific">Mytilus coruscus</name>
    <name type="common">Sea mussel</name>
    <dbReference type="NCBI Taxonomy" id="42192"/>
    <lineage>
        <taxon>Eukaryota</taxon>
        <taxon>Metazoa</taxon>
        <taxon>Spiralia</taxon>
        <taxon>Lophotrochozoa</taxon>
        <taxon>Mollusca</taxon>
        <taxon>Bivalvia</taxon>
        <taxon>Autobranchia</taxon>
        <taxon>Pteriomorphia</taxon>
        <taxon>Mytilida</taxon>
        <taxon>Mytiloidea</taxon>
        <taxon>Mytilidae</taxon>
        <taxon>Mytilinae</taxon>
        <taxon>Mytilus</taxon>
    </lineage>
</organism>
<name>A0A6J8EQS5_MYTCO</name>
<dbReference type="SMART" id="SM00209">
    <property type="entry name" value="TSP1"/>
    <property type="match status" value="7"/>
</dbReference>
<dbReference type="PRINTS" id="PR00258">
    <property type="entry name" value="SPERACTRCPTR"/>
</dbReference>
<feature type="domain" description="SRCR" evidence="7">
    <location>
        <begin position="133"/>
        <end position="236"/>
    </location>
</feature>
<dbReference type="PRINTS" id="PR01705">
    <property type="entry name" value="TSP1REPEAT"/>
</dbReference>
<protein>
    <recommendedName>
        <fullName evidence="7">SRCR domain-containing protein</fullName>
    </recommendedName>
</protein>
<dbReference type="EMBL" id="CACVKT020009703">
    <property type="protein sequence ID" value="CAC5422954.1"/>
    <property type="molecule type" value="Genomic_DNA"/>
</dbReference>
<keyword evidence="6" id="KW-0812">Transmembrane</keyword>
<evidence type="ECO:0000256" key="1">
    <source>
        <dbReference type="ARBA" id="ARBA00022737"/>
    </source>
</evidence>
<gene>
    <name evidence="8" type="ORF">MCOR_54965</name>
</gene>
<feature type="region of interest" description="Disordered" evidence="5">
    <location>
        <begin position="697"/>
        <end position="728"/>
    </location>
</feature>
<dbReference type="FunFam" id="2.20.100.10:FF:000007">
    <property type="entry name" value="Thrombospondin 1"/>
    <property type="match status" value="2"/>
</dbReference>
<feature type="disulfide bond" evidence="4">
    <location>
        <begin position="64"/>
        <end position="125"/>
    </location>
</feature>
<keyword evidence="9" id="KW-1185">Reference proteome</keyword>
<keyword evidence="2 4" id="KW-1015">Disulfide bond</keyword>
<dbReference type="Gene3D" id="2.20.100.10">
    <property type="entry name" value="Thrombospondin type-1 (TSP1) repeat"/>
    <property type="match status" value="7"/>
</dbReference>
<dbReference type="PROSITE" id="PS50092">
    <property type="entry name" value="TSP1"/>
    <property type="match status" value="7"/>
</dbReference>
<evidence type="ECO:0000313" key="8">
    <source>
        <dbReference type="EMBL" id="CAC5422954.1"/>
    </source>
</evidence>
<feature type="disulfide bond" evidence="4">
    <location>
        <begin position="95"/>
        <end position="105"/>
    </location>
</feature>
<evidence type="ECO:0000256" key="6">
    <source>
        <dbReference type="SAM" id="Phobius"/>
    </source>
</evidence>
<keyword evidence="6" id="KW-1133">Transmembrane helix</keyword>
<evidence type="ECO:0000259" key="7">
    <source>
        <dbReference type="PROSITE" id="PS50287"/>
    </source>
</evidence>
<dbReference type="AlphaFoldDB" id="A0A6J8EQS5"/>
<dbReference type="InterPro" id="IPR036383">
    <property type="entry name" value="TSP1_rpt_sf"/>
</dbReference>
<evidence type="ECO:0000256" key="4">
    <source>
        <dbReference type="PROSITE-ProRule" id="PRU00196"/>
    </source>
</evidence>
<dbReference type="PANTHER" id="PTHR22906:SF21">
    <property type="entry name" value="SEMA DOMAIN-CONTAINING PROTEIN"/>
    <property type="match status" value="1"/>
</dbReference>
<feature type="disulfide bond" evidence="4">
    <location>
        <begin position="51"/>
        <end position="115"/>
    </location>
</feature>
<dbReference type="PANTHER" id="PTHR22906">
    <property type="entry name" value="PROPERDIN"/>
    <property type="match status" value="1"/>
</dbReference>
<feature type="disulfide bond" evidence="4">
    <location>
        <begin position="205"/>
        <end position="215"/>
    </location>
</feature>
<evidence type="ECO:0000313" key="9">
    <source>
        <dbReference type="Proteomes" id="UP000507470"/>
    </source>
</evidence>
<sequence>MWNIFLISTTVVIYNRFAEGLDDGILRLMDGSHSREGRLEIFHSGIWGSVCDDNFGQPDATVACRQLGFRCLSDVQVYTEGGFTSSKIWMDDVNCNGQESSLKTCSFAGWGSNNCGTGENVGIRCYGGCSGDLWLVGGNYYGRLEIYHSGSWGTICDDKFGSQDALVVCKQLGLWHRTKNYRTTIVEFYTAGHGNGTIWLDDVNCNGNENRIEYCQHRGWNVQNCGHGEDVGVRCYGSESSVEVNGHWGSWSLWTSCNSICGSGTRKRTRRCDNPLPTFGGSSCTGNSEQSRTCTGTSCSVRGNWGSWSTWTGCSSSCDSGYQTKHRVCNNPVPSSSGLYCNGTSFAVRNCKIANCPVNGYWGSWSLWTSCNSICGSGTRKRTRRCDNPLPKFGGSSCTGNSEQSRTCTGSSCSVRGNWGSWSAWTGCSSSCDSGYKTKHRVCNNPVPSSSGLYCNGRSFEVRNCNIAKCPVDGSWGHWSLWSECNVTCGGGLQQRTRNCNNPTPFFGGASCTGIDSETFQCSQINCPVDGGWSEWVVWSVCSSSCGSGVKTRTRQCNDPTPSYGGVSCIGRNKDSNSCNTYECPVNGQWGNWQEWDSCITTCGNGFKHRSRKCDSPSSMFGGSECIGFSFDIQNCSQDICPDNYTVGAKQQGNVETSQSFSITVLGSVAAGCIVITAVIIAIALFVFRRFRSGQTAERNKNGTNNDTDDELRDTSRTNNYEFIGPSNGIQNGAYDTYNIPRRGHANTQFNGGNEALYENLKI</sequence>
<dbReference type="InterPro" id="IPR001190">
    <property type="entry name" value="SRCR"/>
</dbReference>
<dbReference type="PROSITE" id="PS00420">
    <property type="entry name" value="SRCR_1"/>
    <property type="match status" value="2"/>
</dbReference>
<dbReference type="Pfam" id="PF00530">
    <property type="entry name" value="SRCR"/>
    <property type="match status" value="2"/>
</dbReference>
<reference evidence="8 9" key="1">
    <citation type="submission" date="2020-06" db="EMBL/GenBank/DDBJ databases">
        <authorList>
            <person name="Li R."/>
            <person name="Bekaert M."/>
        </authorList>
    </citation>
    <scope>NUCLEOTIDE SEQUENCE [LARGE SCALE GENOMIC DNA]</scope>
    <source>
        <strain evidence="9">wild</strain>
    </source>
</reference>
<keyword evidence="3" id="KW-0325">Glycoprotein</keyword>
<keyword evidence="6" id="KW-0472">Membrane</keyword>
<comment type="caution">
    <text evidence="4">Lacks conserved residue(s) required for the propagation of feature annotation.</text>
</comment>